<evidence type="ECO:0000256" key="1">
    <source>
        <dbReference type="SAM" id="MobiDB-lite"/>
    </source>
</evidence>
<feature type="compositionally biased region" description="Acidic residues" evidence="1">
    <location>
        <begin position="98"/>
        <end position="117"/>
    </location>
</feature>
<protein>
    <submittedName>
        <fullName evidence="2">Uncharacterized protein</fullName>
    </submittedName>
</protein>
<dbReference type="EMBL" id="JBANRG010000021">
    <property type="protein sequence ID" value="KAK7456320.1"/>
    <property type="molecule type" value="Genomic_DNA"/>
</dbReference>
<evidence type="ECO:0000313" key="4">
    <source>
        <dbReference type="Proteomes" id="UP001498398"/>
    </source>
</evidence>
<feature type="region of interest" description="Disordered" evidence="1">
    <location>
        <begin position="1"/>
        <end position="39"/>
    </location>
</feature>
<organism evidence="2 4">
    <name type="scientific">Marasmiellus scandens</name>
    <dbReference type="NCBI Taxonomy" id="2682957"/>
    <lineage>
        <taxon>Eukaryota</taxon>
        <taxon>Fungi</taxon>
        <taxon>Dikarya</taxon>
        <taxon>Basidiomycota</taxon>
        <taxon>Agaricomycotina</taxon>
        <taxon>Agaricomycetes</taxon>
        <taxon>Agaricomycetidae</taxon>
        <taxon>Agaricales</taxon>
        <taxon>Marasmiineae</taxon>
        <taxon>Omphalotaceae</taxon>
        <taxon>Marasmiellus</taxon>
    </lineage>
</organism>
<dbReference type="EMBL" id="JBANRG010000129">
    <property type="protein sequence ID" value="KAK7434251.1"/>
    <property type="molecule type" value="Genomic_DNA"/>
</dbReference>
<gene>
    <name evidence="3" type="ORF">VKT23_010567</name>
    <name evidence="2" type="ORF">VKT23_020301</name>
</gene>
<evidence type="ECO:0000313" key="3">
    <source>
        <dbReference type="EMBL" id="KAK7456320.1"/>
    </source>
</evidence>
<name>A0ABR1IKM6_9AGAR</name>
<dbReference type="Proteomes" id="UP001498398">
    <property type="component" value="Unassembled WGS sequence"/>
</dbReference>
<reference evidence="2 4" key="1">
    <citation type="submission" date="2024-01" db="EMBL/GenBank/DDBJ databases">
        <title>A draft genome for the cacao thread blight pathogen Marasmiellus scandens.</title>
        <authorList>
            <person name="Baruah I.K."/>
            <person name="Leung J."/>
            <person name="Bukari Y."/>
            <person name="Amoako-Attah I."/>
            <person name="Meinhardt L.W."/>
            <person name="Bailey B.A."/>
            <person name="Cohen S.P."/>
        </authorList>
    </citation>
    <scope>NUCLEOTIDE SEQUENCE [LARGE SCALE GENOMIC DNA]</scope>
    <source>
        <strain evidence="2 4">GH-19</strain>
    </source>
</reference>
<feature type="region of interest" description="Disordered" evidence="1">
    <location>
        <begin position="98"/>
        <end position="153"/>
    </location>
</feature>
<evidence type="ECO:0000313" key="2">
    <source>
        <dbReference type="EMBL" id="KAK7434251.1"/>
    </source>
</evidence>
<accession>A0ABR1IKM6</accession>
<keyword evidence="4" id="KW-1185">Reference proteome</keyword>
<sequence>MNAKILKSNQKYSTRKAISTKEKRQPPKPKHAGHGYFQGGPLELLEESFVDYMKISGNRENFWDELKGKWLKKYPSNLTKEERACVLELKKRLHLDGLADDNEDGNLGEDANGEAEEGEKNPQDDESSNEEPLSSANASKPVQKKNLSQQKYRAMRQAALERTEEENVLLARAANFDKKVRGWFNSRLSKERAKKGGGVWKGFEKTLDKKVLGGRPRRMQVWRHYWSHPNYKPKIDAKYEELHGTHYDRDNWLRDHGAVAKMLFEAESEEVREAIQKAVDEKYEDEMRQYEELQEADWEDTEDPEVIQAYVFLLFWS</sequence>
<proteinExistence type="predicted"/>
<comment type="caution">
    <text evidence="2">The sequence shown here is derived from an EMBL/GenBank/DDBJ whole genome shotgun (WGS) entry which is preliminary data.</text>
</comment>
<feature type="compositionally biased region" description="Polar residues" evidence="1">
    <location>
        <begin position="130"/>
        <end position="151"/>
    </location>
</feature>